<dbReference type="STRING" id="490188.SAMN04488068_2026"/>
<evidence type="ECO:0000313" key="3">
    <source>
        <dbReference type="EMBL" id="SHG96845.1"/>
    </source>
</evidence>
<sequence length="127" mass="12454">MPIYEYFCNACQTQSEINHRMSDPPATICPVCGKPELTKQISAAAFRLKGGGWYETDFKTDGKKNVAGGDGESGGAIAPVAGVAAGASKAGATPAAKTDAAPASAPAPAAPAAASPAPSSSGPSSTT</sequence>
<dbReference type="SMART" id="SM00834">
    <property type="entry name" value="CxxC_CXXC_SSSS"/>
    <property type="match status" value="1"/>
</dbReference>
<dbReference type="OrthoDB" id="9813321at2"/>
<reference evidence="3 4" key="1">
    <citation type="submission" date="2016-11" db="EMBL/GenBank/DDBJ databases">
        <authorList>
            <person name="Jaros S."/>
            <person name="Januszkiewicz K."/>
            <person name="Wedrychowicz H."/>
        </authorList>
    </citation>
    <scope>NUCLEOTIDE SEQUENCE [LARGE SCALE GENOMIC DNA]</scope>
    <source>
        <strain evidence="3 4">CGMCC 1.7049</strain>
    </source>
</reference>
<keyword evidence="4" id="KW-1185">Reference proteome</keyword>
<protein>
    <submittedName>
        <fullName evidence="3">Putative regulatory protein, FmdB family</fullName>
    </submittedName>
</protein>
<evidence type="ECO:0000256" key="1">
    <source>
        <dbReference type="SAM" id="MobiDB-lite"/>
    </source>
</evidence>
<evidence type="ECO:0000259" key="2">
    <source>
        <dbReference type="SMART" id="SM00834"/>
    </source>
</evidence>
<name>A0A1M5P547_9GAMM</name>
<proteinExistence type="predicted"/>
<dbReference type="EMBL" id="FQWZ01000004">
    <property type="protein sequence ID" value="SHG96845.1"/>
    <property type="molecule type" value="Genomic_DNA"/>
</dbReference>
<organism evidence="3 4">
    <name type="scientific">Hydrocarboniphaga daqingensis</name>
    <dbReference type="NCBI Taxonomy" id="490188"/>
    <lineage>
        <taxon>Bacteria</taxon>
        <taxon>Pseudomonadati</taxon>
        <taxon>Pseudomonadota</taxon>
        <taxon>Gammaproteobacteria</taxon>
        <taxon>Nevskiales</taxon>
        <taxon>Nevskiaceae</taxon>
        <taxon>Hydrocarboniphaga</taxon>
    </lineage>
</organism>
<dbReference type="PANTHER" id="PTHR34404:SF2">
    <property type="entry name" value="CONSERVED SERINE RICH PROTEIN"/>
    <property type="match status" value="1"/>
</dbReference>
<gene>
    <name evidence="3" type="ORF">SAMN04488068_2026</name>
</gene>
<feature type="domain" description="Putative regulatory protein FmdB zinc ribbon" evidence="2">
    <location>
        <begin position="1"/>
        <end position="42"/>
    </location>
</feature>
<dbReference type="Pfam" id="PF09723">
    <property type="entry name" value="Zn_ribbon_8"/>
    <property type="match status" value="1"/>
</dbReference>
<dbReference type="RefSeq" id="WP_072897112.1">
    <property type="nucleotide sequence ID" value="NZ_FQWZ01000004.1"/>
</dbReference>
<dbReference type="Proteomes" id="UP000199758">
    <property type="component" value="Unassembled WGS sequence"/>
</dbReference>
<evidence type="ECO:0000313" key="4">
    <source>
        <dbReference type="Proteomes" id="UP000199758"/>
    </source>
</evidence>
<accession>A0A1M5P547</accession>
<dbReference type="AlphaFoldDB" id="A0A1M5P547"/>
<dbReference type="InterPro" id="IPR013429">
    <property type="entry name" value="Regulatory_FmdB_Zinc_ribbon"/>
</dbReference>
<dbReference type="NCBIfam" id="TIGR02605">
    <property type="entry name" value="CxxC_CxxC_SSSS"/>
    <property type="match status" value="1"/>
</dbReference>
<dbReference type="PANTHER" id="PTHR34404">
    <property type="entry name" value="REGULATORY PROTEIN, FMDB FAMILY"/>
    <property type="match status" value="1"/>
</dbReference>
<feature type="region of interest" description="Disordered" evidence="1">
    <location>
        <begin position="88"/>
        <end position="127"/>
    </location>
</feature>